<dbReference type="SUPFAM" id="SSF161098">
    <property type="entry name" value="MetI-like"/>
    <property type="match status" value="1"/>
</dbReference>
<dbReference type="KEGG" id="tma:TM0430"/>
<dbReference type="RefSeq" id="WP_004083318.1">
    <property type="nucleotide sequence ID" value="NC_000853.1"/>
</dbReference>
<dbReference type="PROSITE" id="PS50928">
    <property type="entry name" value="ABC_TM1"/>
    <property type="match status" value="1"/>
</dbReference>
<dbReference type="GO" id="GO:0055085">
    <property type="term" value="P:transmembrane transport"/>
    <property type="evidence" value="ECO:0007669"/>
    <property type="project" value="InterPro"/>
</dbReference>
<dbReference type="GO" id="GO:0005886">
    <property type="term" value="C:plasma membrane"/>
    <property type="evidence" value="ECO:0007669"/>
    <property type="project" value="UniProtKB-SubCell"/>
</dbReference>
<evidence type="ECO:0000256" key="3">
    <source>
        <dbReference type="ARBA" id="ARBA00022475"/>
    </source>
</evidence>
<dbReference type="TCDB" id="3.A.1.1.39">
    <property type="family name" value="the atp-binding cassette (abc) superfamily"/>
</dbReference>
<feature type="domain" description="ABC transmembrane type-1" evidence="8">
    <location>
        <begin position="66"/>
        <end position="256"/>
    </location>
</feature>
<evidence type="ECO:0000256" key="4">
    <source>
        <dbReference type="ARBA" id="ARBA00022692"/>
    </source>
</evidence>
<dbReference type="EMBL" id="AE000512">
    <property type="protein sequence ID" value="AAD35515.1"/>
    <property type="molecule type" value="Genomic_DNA"/>
</dbReference>
<keyword evidence="10" id="KW-1185">Reference proteome</keyword>
<dbReference type="InParanoid" id="Q9WYR1"/>
<feature type="transmembrane region" description="Helical" evidence="7">
    <location>
        <begin position="176"/>
        <end position="199"/>
    </location>
</feature>
<evidence type="ECO:0000256" key="5">
    <source>
        <dbReference type="ARBA" id="ARBA00022989"/>
    </source>
</evidence>
<keyword evidence="3" id="KW-1003">Cell membrane</keyword>
<keyword evidence="5 7" id="KW-1133">Transmembrane helix</keyword>
<gene>
    <name evidence="9" type="ordered locus">TM_0430</name>
</gene>
<feature type="transmembrane region" description="Helical" evidence="7">
    <location>
        <begin position="134"/>
        <end position="155"/>
    </location>
</feature>
<dbReference type="EnsemblBacteria" id="AAD35515">
    <property type="protein sequence ID" value="AAD35515"/>
    <property type="gene ID" value="TM_0430"/>
</dbReference>
<dbReference type="Proteomes" id="UP000008183">
    <property type="component" value="Chromosome"/>
</dbReference>
<evidence type="ECO:0000259" key="8">
    <source>
        <dbReference type="PROSITE" id="PS50928"/>
    </source>
</evidence>
<dbReference type="PATRIC" id="fig|243274.17.peg.428"/>
<dbReference type="AlphaFoldDB" id="Q9WYR1"/>
<dbReference type="OrthoDB" id="9771544at2"/>
<dbReference type="FunCoup" id="Q9WYR1">
    <property type="interactions" value="55"/>
</dbReference>
<organism evidence="9 10">
    <name type="scientific">Thermotoga maritima (strain ATCC 43589 / DSM 3109 / JCM 10099 / NBRC 100826 / MSB8)</name>
    <dbReference type="NCBI Taxonomy" id="243274"/>
    <lineage>
        <taxon>Bacteria</taxon>
        <taxon>Thermotogati</taxon>
        <taxon>Thermotogota</taxon>
        <taxon>Thermotogae</taxon>
        <taxon>Thermotogales</taxon>
        <taxon>Thermotogaceae</taxon>
        <taxon>Thermotoga</taxon>
    </lineage>
</organism>
<dbReference type="InterPro" id="IPR035906">
    <property type="entry name" value="MetI-like_sf"/>
</dbReference>
<evidence type="ECO:0000256" key="7">
    <source>
        <dbReference type="RuleBase" id="RU363032"/>
    </source>
</evidence>
<keyword evidence="4 7" id="KW-0812">Transmembrane</keyword>
<accession>Q9WYR1</accession>
<comment type="similarity">
    <text evidence="7">Belongs to the binding-protein-dependent transport system permease family.</text>
</comment>
<evidence type="ECO:0000313" key="10">
    <source>
        <dbReference type="Proteomes" id="UP000008183"/>
    </source>
</evidence>
<keyword evidence="2 7" id="KW-0813">Transport</keyword>
<dbReference type="Gene3D" id="1.10.3720.10">
    <property type="entry name" value="MetI-like"/>
    <property type="match status" value="1"/>
</dbReference>
<proteinExistence type="inferred from homology"/>
<dbReference type="CDD" id="cd06261">
    <property type="entry name" value="TM_PBP2"/>
    <property type="match status" value="1"/>
</dbReference>
<dbReference type="InterPro" id="IPR000515">
    <property type="entry name" value="MetI-like"/>
</dbReference>
<dbReference type="PANTHER" id="PTHR43744:SF8">
    <property type="entry name" value="SN-GLYCEROL-3-PHOSPHATE TRANSPORT SYSTEM PERMEASE PROTEIN UGPE"/>
    <property type="match status" value="1"/>
</dbReference>
<feature type="transmembrane region" description="Helical" evidence="7">
    <location>
        <begin position="7"/>
        <end position="27"/>
    </location>
</feature>
<keyword evidence="6 7" id="KW-0472">Membrane</keyword>
<comment type="subcellular location">
    <subcellularLocation>
        <location evidence="1 7">Cell membrane</location>
        <topology evidence="1 7">Multi-pass membrane protein</topology>
    </subcellularLocation>
</comment>
<evidence type="ECO:0000313" key="9">
    <source>
        <dbReference type="EMBL" id="AAD35515.1"/>
    </source>
</evidence>
<feature type="transmembrane region" description="Helical" evidence="7">
    <location>
        <begin position="104"/>
        <end position="128"/>
    </location>
</feature>
<dbReference type="KEGG" id="tmw:THMA_0436"/>
<accession>G4FHY9</accession>
<protein>
    <submittedName>
        <fullName evidence="9">Sugar ABC transporter, permease protein</fullName>
    </submittedName>
</protein>
<evidence type="ECO:0000256" key="2">
    <source>
        <dbReference type="ARBA" id="ARBA00022448"/>
    </source>
</evidence>
<sequence length="271" mass="30914">MLTKTIKWIFIVFMLVVFMLPVFYAVVSSFKPMSEIYSYPPTIFPKKPSLEGYINVIKEYDLLTYLRNTLFVATVATVITVLVSVMTGYGLAKGKFWGIRPVNSMFTMTMFVSAQVIMVPLFVVIRSLGLINSLWGLIIPAVYTPTGMFMAVQYMKDIPDELLESAKIDGANEWQIFWRIVFPLSKPLVAALAIFSFTWRWNDFVLPLLVVNRRNLYTLQLALATIQEEYGGAEWNTILAFSTLTIIPTLIIFLLFQRLFMKGIMAGGLKY</sequence>
<dbReference type="KEGG" id="tmm:Tmari_0427"/>
<dbReference type="PIR" id="F72379">
    <property type="entry name" value="F72379"/>
</dbReference>
<dbReference type="Pfam" id="PF00528">
    <property type="entry name" value="BPD_transp_1"/>
    <property type="match status" value="1"/>
</dbReference>
<dbReference type="PaxDb" id="243274-THEMA_02575"/>
<reference evidence="9 10" key="1">
    <citation type="journal article" date="1999" name="Nature">
        <title>Evidence for lateral gene transfer between Archaea and Bacteria from genome sequence of Thermotoga maritima.</title>
        <authorList>
            <person name="Nelson K.E."/>
            <person name="Clayton R.A."/>
            <person name="Gill S.R."/>
            <person name="Gwinn M.L."/>
            <person name="Dodson R.J."/>
            <person name="Haft D.H."/>
            <person name="Hickey E.K."/>
            <person name="Peterson J.D."/>
            <person name="Nelson W.C."/>
            <person name="Ketchum K.A."/>
            <person name="McDonald L."/>
            <person name="Utterback T.R."/>
            <person name="Malek J.A."/>
            <person name="Linher K.D."/>
            <person name="Garrett M.M."/>
            <person name="Stewart A.M."/>
            <person name="Cotton M.D."/>
            <person name="Pratt M.S."/>
            <person name="Phillips C.A."/>
            <person name="Richardson D."/>
            <person name="Heidelberg J."/>
            <person name="Sutton G.G."/>
            <person name="Fleischmann R.D."/>
            <person name="White O."/>
            <person name="Salzberg S.L."/>
            <person name="Smith H.O."/>
            <person name="Venter J.C."/>
            <person name="Fraser C.M."/>
        </authorList>
    </citation>
    <scope>NUCLEOTIDE SEQUENCE [LARGE SCALE GENOMIC DNA]</scope>
    <source>
        <strain evidence="10">ATCC 43589 / DSM 3109 / JCM 10099 / NBRC 100826 / MSB8</strain>
    </source>
</reference>
<feature type="transmembrane region" description="Helical" evidence="7">
    <location>
        <begin position="70"/>
        <end position="92"/>
    </location>
</feature>
<name>Q9WYR1_THEMA</name>
<dbReference type="PANTHER" id="PTHR43744">
    <property type="entry name" value="ABC TRANSPORTER PERMEASE PROTEIN MG189-RELATED-RELATED"/>
    <property type="match status" value="1"/>
</dbReference>
<evidence type="ECO:0000256" key="6">
    <source>
        <dbReference type="ARBA" id="ARBA00023136"/>
    </source>
</evidence>
<feature type="transmembrane region" description="Helical" evidence="7">
    <location>
        <begin position="238"/>
        <end position="256"/>
    </location>
</feature>
<evidence type="ECO:0000256" key="1">
    <source>
        <dbReference type="ARBA" id="ARBA00004651"/>
    </source>
</evidence>